<reference evidence="3" key="1">
    <citation type="submission" date="2022-11" db="UniProtKB">
        <authorList>
            <consortium name="EnsemblMetazoa"/>
        </authorList>
    </citation>
    <scope>IDENTIFICATION</scope>
</reference>
<protein>
    <submittedName>
        <fullName evidence="3">Uncharacterized protein</fullName>
    </submittedName>
</protein>
<evidence type="ECO:0000256" key="2">
    <source>
        <dbReference type="SAM" id="SignalP"/>
    </source>
</evidence>
<proteinExistence type="predicted"/>
<feature type="signal peptide" evidence="2">
    <location>
        <begin position="1"/>
        <end position="21"/>
    </location>
</feature>
<sequence>MAVVLCFLLCFLSIAHPSTKAQQFTYTHDFKYSCLKTSQILHINLGSRDSSQNVTPIQSCRPSKEHEDCPTGHKMCSSSPHFIQGNEDHFIIHSENAKGLRLVITHESTHTIFSTGVKDIDEKVASGMMLLNSADFDGAIKHFTSIIKDHPWVASAYFGRGTAHVRKGIQNKENADAAIRDFSSVIAYQPKSAEGWIRRAEVYSPLGRIQEALADITTALDLQPTSELYLMKGTLLFMSEDYVASTKMFEKSLDLKKQPAALLYLGLSMYHRGLVKEAIVWYKKALEVKPNLAEIHRNLGHAYRELGNADSAYKHFSSALLLEPDSAPTFQLIGVLLYMNGKTAKALENFKACLRLEPQNAACVYMEGLCYASLGNFYNAVRASTRIIVDDSPPDLSQGITVKAHYLKEYSRYLHSYLDTPMTDYSADLALDGRLRDHWVKSLPFSIQNYTEQPGIQPQIREVENVTFRDFSPQAQVLLCKSAILGPLVQYHTDGFLPNVRHQRAMGLAIIDVAQVARQFFKVSRKGQAKIKLTWRDLFDVAIKWRRVVDPDQPVLWLDLMPDKSVKAGFNVHMTLVKGQMTNIRYAEYFDKIFQFTKTMLLHFYKMDEFTTKDFKRKIEKSKTCEDLINVLKLQNPTNPQPGLMLSTHVASLKSGGKSNLDGIMLMLSEGSGGNLVFSMDTATTPSRTASYHSELEYIWTQIQLEARKPSNKENDPLGQYILSLAYYFFNLMPLSRGSSAVAYTVALGLFLAAGRETTGKIPKGKEVDLEAIIGGTADVFSKQVKGWLGLKKPSKPVSSWPSVQSTFPTLRTSLEALNVEFTDTDCRQAKNNHGNTAN</sequence>
<dbReference type="Pfam" id="PF13432">
    <property type="entry name" value="TPR_16"/>
    <property type="match status" value="1"/>
</dbReference>
<dbReference type="GeneID" id="110254648"/>
<keyword evidence="2" id="KW-0732">Signal</keyword>
<feature type="chain" id="PRO_5036996776" evidence="2">
    <location>
        <begin position="22"/>
        <end position="839"/>
    </location>
</feature>
<evidence type="ECO:0000313" key="3">
    <source>
        <dbReference type="EnsemblMetazoa" id="XP_020917319.2"/>
    </source>
</evidence>
<keyword evidence="1" id="KW-0802">TPR repeat</keyword>
<feature type="repeat" description="TPR" evidence="1">
    <location>
        <begin position="259"/>
        <end position="292"/>
    </location>
</feature>
<keyword evidence="4" id="KW-1185">Reference proteome</keyword>
<feature type="repeat" description="TPR" evidence="1">
    <location>
        <begin position="293"/>
        <end position="326"/>
    </location>
</feature>
<accession>A0A913Y9M5</accession>
<dbReference type="OMA" id="KEMALYT"/>
<dbReference type="Gene3D" id="1.25.40.10">
    <property type="entry name" value="Tetratricopeptide repeat domain"/>
    <property type="match status" value="2"/>
</dbReference>
<dbReference type="KEGG" id="epa:110254648"/>
<dbReference type="RefSeq" id="XP_020917319.2">
    <property type="nucleotide sequence ID" value="XM_021061660.2"/>
</dbReference>
<dbReference type="SUPFAM" id="SSF48452">
    <property type="entry name" value="TPR-like"/>
    <property type="match status" value="1"/>
</dbReference>
<dbReference type="Proteomes" id="UP000887567">
    <property type="component" value="Unplaced"/>
</dbReference>
<evidence type="ECO:0000256" key="1">
    <source>
        <dbReference type="PROSITE-ProRule" id="PRU00339"/>
    </source>
</evidence>
<dbReference type="PANTHER" id="PTHR44523">
    <property type="entry name" value="TETRATRICOPEPTIDE REPEAT PROTEIN 13"/>
    <property type="match status" value="1"/>
</dbReference>
<dbReference type="InterPro" id="IPR011990">
    <property type="entry name" value="TPR-like_helical_dom_sf"/>
</dbReference>
<dbReference type="PROSITE" id="PS50005">
    <property type="entry name" value="TPR"/>
    <property type="match status" value="4"/>
</dbReference>
<feature type="repeat" description="TPR" evidence="1">
    <location>
        <begin position="327"/>
        <end position="360"/>
    </location>
</feature>
<dbReference type="InterPro" id="IPR019734">
    <property type="entry name" value="TPR_rpt"/>
</dbReference>
<name>A0A913Y9M5_EXADI</name>
<organism evidence="3 4">
    <name type="scientific">Exaiptasia diaphana</name>
    <name type="common">Tropical sea anemone</name>
    <name type="synonym">Aiptasia pulchella</name>
    <dbReference type="NCBI Taxonomy" id="2652724"/>
    <lineage>
        <taxon>Eukaryota</taxon>
        <taxon>Metazoa</taxon>
        <taxon>Cnidaria</taxon>
        <taxon>Anthozoa</taxon>
        <taxon>Hexacorallia</taxon>
        <taxon>Actiniaria</taxon>
        <taxon>Aiptasiidae</taxon>
        <taxon>Exaiptasia</taxon>
    </lineage>
</organism>
<dbReference type="SMART" id="SM00028">
    <property type="entry name" value="TPR"/>
    <property type="match status" value="5"/>
</dbReference>
<dbReference type="PROSITE" id="PS50293">
    <property type="entry name" value="TPR_REGION"/>
    <property type="match status" value="1"/>
</dbReference>
<feature type="repeat" description="TPR" evidence="1">
    <location>
        <begin position="193"/>
        <end position="226"/>
    </location>
</feature>
<dbReference type="OrthoDB" id="1926212at2759"/>
<dbReference type="EnsemblMetazoa" id="XM_021061660.2">
    <property type="protein sequence ID" value="XP_020917319.2"/>
    <property type="gene ID" value="LOC110254648"/>
</dbReference>
<dbReference type="Pfam" id="PF13414">
    <property type="entry name" value="TPR_11"/>
    <property type="match status" value="1"/>
</dbReference>
<dbReference type="AlphaFoldDB" id="A0A913Y9M5"/>
<dbReference type="PANTHER" id="PTHR44523:SF1">
    <property type="entry name" value="TETRATRICOPEPTIDE REPEAT PROTEIN 13"/>
    <property type="match status" value="1"/>
</dbReference>
<evidence type="ECO:0000313" key="4">
    <source>
        <dbReference type="Proteomes" id="UP000887567"/>
    </source>
</evidence>